<name>A0A3G1L3F0_9CAUD</name>
<proteinExistence type="predicted"/>
<keyword evidence="2" id="KW-1185">Reference proteome</keyword>
<sequence length="60" mass="7203">MEPLYQIYLGWRVFFSTALSDWGHIVWGLKDEESIFYENGIPLTGEAAEEARLKYFWEWL</sequence>
<accession>A0A3G1L3F0</accession>
<evidence type="ECO:0000313" key="2">
    <source>
        <dbReference type="Proteomes" id="UP000274731"/>
    </source>
</evidence>
<gene>
    <name evidence="1" type="ORF">SCBWM1_gp24</name>
</gene>
<dbReference type="EMBL" id="MG450654">
    <property type="protein sequence ID" value="ATW62708.1"/>
    <property type="molecule type" value="Genomic_DNA"/>
</dbReference>
<reference evidence="1 2" key="1">
    <citation type="journal article" date="2018" name="Environ. Microbiol.">
        <title>Novel phage-host interactions and evolution as revealed by a cyanomyovirus isolated from an estuarine environment.</title>
        <authorList>
            <person name="Xu Y."/>
            <person name="Zhang R."/>
            <person name="Wang N."/>
            <person name="Cai L."/>
            <person name="Tong Y."/>
            <person name="Sun Q."/>
            <person name="Chen F."/>
            <person name="Jiao N."/>
        </authorList>
    </citation>
    <scope>NUCLEOTIDE SEQUENCE [LARGE SCALE GENOMIC DNA]</scope>
</reference>
<dbReference type="Proteomes" id="UP000274731">
    <property type="component" value="Segment"/>
</dbReference>
<organism evidence="1 2">
    <name type="scientific">Synechococcus phage S-CBWM1</name>
    <dbReference type="NCBI Taxonomy" id="2053653"/>
    <lineage>
        <taxon>Viruses</taxon>
        <taxon>Duplodnaviria</taxon>
        <taxon>Heunggongvirae</taxon>
        <taxon>Uroviricota</taxon>
        <taxon>Caudoviricetes</taxon>
        <taxon>Aokuangvirus</taxon>
        <taxon>Aokuangvirus SCBWM1</taxon>
    </lineage>
</organism>
<evidence type="ECO:0000313" key="1">
    <source>
        <dbReference type="EMBL" id="ATW62708.1"/>
    </source>
</evidence>
<protein>
    <submittedName>
        <fullName evidence="1">Uncharacterized protein</fullName>
    </submittedName>
</protein>